<dbReference type="InterPro" id="IPR011009">
    <property type="entry name" value="Kinase-like_dom_sf"/>
</dbReference>
<gene>
    <name evidence="2" type="ORF">NQ314_015586</name>
</gene>
<keyword evidence="3" id="KW-1185">Reference proteome</keyword>
<organism evidence="2 3">
    <name type="scientific">Rhamnusium bicolor</name>
    <dbReference type="NCBI Taxonomy" id="1586634"/>
    <lineage>
        <taxon>Eukaryota</taxon>
        <taxon>Metazoa</taxon>
        <taxon>Ecdysozoa</taxon>
        <taxon>Arthropoda</taxon>
        <taxon>Hexapoda</taxon>
        <taxon>Insecta</taxon>
        <taxon>Pterygota</taxon>
        <taxon>Neoptera</taxon>
        <taxon>Endopterygota</taxon>
        <taxon>Coleoptera</taxon>
        <taxon>Polyphaga</taxon>
        <taxon>Cucujiformia</taxon>
        <taxon>Chrysomeloidea</taxon>
        <taxon>Cerambycidae</taxon>
        <taxon>Lepturinae</taxon>
        <taxon>Rhagiini</taxon>
        <taxon>Rhamnusium</taxon>
    </lineage>
</organism>
<dbReference type="EMBL" id="JANEYF010004319">
    <property type="protein sequence ID" value="KAJ8931513.1"/>
    <property type="molecule type" value="Genomic_DNA"/>
</dbReference>
<evidence type="ECO:0000313" key="2">
    <source>
        <dbReference type="EMBL" id="KAJ8931513.1"/>
    </source>
</evidence>
<dbReference type="GO" id="GO:0004672">
    <property type="term" value="F:protein kinase activity"/>
    <property type="evidence" value="ECO:0007669"/>
    <property type="project" value="InterPro"/>
</dbReference>
<evidence type="ECO:0000313" key="3">
    <source>
        <dbReference type="Proteomes" id="UP001162156"/>
    </source>
</evidence>
<dbReference type="Proteomes" id="UP001162156">
    <property type="component" value="Unassembled WGS sequence"/>
</dbReference>
<protein>
    <recommendedName>
        <fullName evidence="1">Protein kinase domain-containing protein</fullName>
    </recommendedName>
</protein>
<comment type="caution">
    <text evidence="2">The sequence shown here is derived from an EMBL/GenBank/DDBJ whole genome shotgun (WGS) entry which is preliminary data.</text>
</comment>
<dbReference type="Pfam" id="PF00069">
    <property type="entry name" value="Pkinase"/>
    <property type="match status" value="1"/>
</dbReference>
<reference evidence="2" key="1">
    <citation type="journal article" date="2023" name="Insect Mol. Biol.">
        <title>Genome sequencing provides insights into the evolution of gene families encoding plant cell wall-degrading enzymes in longhorned beetles.</title>
        <authorList>
            <person name="Shin N.R."/>
            <person name="Okamura Y."/>
            <person name="Kirsch R."/>
            <person name="Pauchet Y."/>
        </authorList>
    </citation>
    <scope>NUCLEOTIDE SEQUENCE</scope>
    <source>
        <strain evidence="2">RBIC_L_NR</strain>
    </source>
</reference>
<dbReference type="GO" id="GO:0005634">
    <property type="term" value="C:nucleus"/>
    <property type="evidence" value="ECO:0007669"/>
    <property type="project" value="TreeGrafter"/>
</dbReference>
<evidence type="ECO:0000259" key="1">
    <source>
        <dbReference type="PROSITE" id="PS50011"/>
    </source>
</evidence>
<sequence length="92" mass="10842">MRNCKHERTIVVSQYCGNPLSNYIEKNTFSFEDTKRIAYQILSGLNELHKRKVIHRNLSSDNVLLQENNIKLFNYGLYYMTDNGRLVSFPIL</sequence>
<dbReference type="InterPro" id="IPR000719">
    <property type="entry name" value="Prot_kinase_dom"/>
</dbReference>
<accession>A0AAV8WYM5</accession>
<dbReference type="Gene3D" id="1.10.510.10">
    <property type="entry name" value="Transferase(Phosphotransferase) domain 1"/>
    <property type="match status" value="1"/>
</dbReference>
<dbReference type="GO" id="GO:0005524">
    <property type="term" value="F:ATP binding"/>
    <property type="evidence" value="ECO:0007669"/>
    <property type="project" value="InterPro"/>
</dbReference>
<dbReference type="SUPFAM" id="SSF56112">
    <property type="entry name" value="Protein kinase-like (PK-like)"/>
    <property type="match status" value="1"/>
</dbReference>
<feature type="domain" description="Protein kinase" evidence="1">
    <location>
        <begin position="1"/>
        <end position="92"/>
    </location>
</feature>
<proteinExistence type="predicted"/>
<dbReference type="PANTHER" id="PTHR24345">
    <property type="entry name" value="SERINE/THREONINE-PROTEIN KINASE PLK"/>
    <property type="match status" value="1"/>
</dbReference>
<dbReference type="PANTHER" id="PTHR24345:SF87">
    <property type="entry name" value="TBC1 DOMAIN CONTAINING KINASE"/>
    <property type="match status" value="1"/>
</dbReference>
<name>A0AAV8WYM5_9CUCU</name>
<dbReference type="AlphaFoldDB" id="A0AAV8WYM5"/>
<dbReference type="PROSITE" id="PS50011">
    <property type="entry name" value="PROTEIN_KINASE_DOM"/>
    <property type="match status" value="1"/>
</dbReference>